<dbReference type="PANTHER" id="PTHR10913">
    <property type="entry name" value="FOLLISTATIN-RELATED"/>
    <property type="match status" value="1"/>
</dbReference>
<feature type="domain" description="Kazal-like" evidence="4">
    <location>
        <begin position="297"/>
        <end position="344"/>
    </location>
</feature>
<dbReference type="GeneID" id="110250602"/>
<dbReference type="PROSITE" id="PS51465">
    <property type="entry name" value="KAZAL_2"/>
    <property type="match status" value="1"/>
</dbReference>
<dbReference type="InterPro" id="IPR050653">
    <property type="entry name" value="Prot_Inhib_GrowthFact_Antg"/>
</dbReference>
<dbReference type="KEGG" id="epa:110250602"/>
<dbReference type="EnsemblMetazoa" id="XM_021057202.2">
    <property type="protein sequence ID" value="XP_020912861.2"/>
    <property type="gene ID" value="LOC110250602"/>
</dbReference>
<protein>
    <recommendedName>
        <fullName evidence="4">Kazal-like domain-containing protein</fullName>
    </recommendedName>
</protein>
<dbReference type="AlphaFoldDB" id="A0A913Y216"/>
<organism evidence="5 6">
    <name type="scientific">Exaiptasia diaphana</name>
    <name type="common">Tropical sea anemone</name>
    <name type="synonym">Aiptasia pulchella</name>
    <dbReference type="NCBI Taxonomy" id="2652724"/>
    <lineage>
        <taxon>Eukaryota</taxon>
        <taxon>Metazoa</taxon>
        <taxon>Cnidaria</taxon>
        <taxon>Anthozoa</taxon>
        <taxon>Hexacorallia</taxon>
        <taxon>Actiniaria</taxon>
        <taxon>Aiptasiidae</taxon>
        <taxon>Exaiptasia</taxon>
    </lineage>
</organism>
<dbReference type="RefSeq" id="XP_020912861.2">
    <property type="nucleotide sequence ID" value="XM_021057202.2"/>
</dbReference>
<keyword evidence="3" id="KW-1015">Disulfide bond</keyword>
<dbReference type="Proteomes" id="UP000887567">
    <property type="component" value="Unplaced"/>
</dbReference>
<evidence type="ECO:0000256" key="3">
    <source>
        <dbReference type="ARBA" id="ARBA00023157"/>
    </source>
</evidence>
<dbReference type="SUPFAM" id="SSF100895">
    <property type="entry name" value="Kazal-type serine protease inhibitors"/>
    <property type="match status" value="1"/>
</dbReference>
<dbReference type="InterPro" id="IPR002350">
    <property type="entry name" value="Kazal_dom"/>
</dbReference>
<dbReference type="Pfam" id="PF07648">
    <property type="entry name" value="Kazal_2"/>
    <property type="match status" value="1"/>
</dbReference>
<evidence type="ECO:0000313" key="5">
    <source>
        <dbReference type="EnsemblMetazoa" id="XP_020912861.2"/>
    </source>
</evidence>
<dbReference type="PANTHER" id="PTHR10913:SF45">
    <property type="entry name" value="FOLLISTATIN, ISOFORM A-RELATED"/>
    <property type="match status" value="1"/>
</dbReference>
<dbReference type="Gene3D" id="2.60.40.2080">
    <property type="match status" value="2"/>
</dbReference>
<dbReference type="GO" id="GO:0030154">
    <property type="term" value="P:cell differentiation"/>
    <property type="evidence" value="ECO:0007669"/>
    <property type="project" value="TreeGrafter"/>
</dbReference>
<dbReference type="CDD" id="cd00104">
    <property type="entry name" value="KAZAL_FS"/>
    <property type="match status" value="1"/>
</dbReference>
<dbReference type="InterPro" id="IPR037221">
    <property type="entry name" value="H-type_lectin_dom_sf"/>
</dbReference>
<evidence type="ECO:0000259" key="4">
    <source>
        <dbReference type="PROSITE" id="PS51465"/>
    </source>
</evidence>
<dbReference type="Gene3D" id="3.30.60.30">
    <property type="match status" value="1"/>
</dbReference>
<dbReference type="OrthoDB" id="10491522at2759"/>
<dbReference type="GO" id="GO:0005576">
    <property type="term" value="C:extracellular region"/>
    <property type="evidence" value="ECO:0007669"/>
    <property type="project" value="TreeGrafter"/>
</dbReference>
<keyword evidence="2" id="KW-0722">Serine protease inhibitor</keyword>
<keyword evidence="1" id="KW-0646">Protease inhibitor</keyword>
<evidence type="ECO:0000256" key="2">
    <source>
        <dbReference type="ARBA" id="ARBA00022900"/>
    </source>
</evidence>
<sequence length="447" mass="49445">MKGRYKEVLFQLLQVVVTSGASKMKLLHVFFLVLSAAFSAKGVQHGSLRIGQTNPDNYYCDTITFPTAFTGVDPVKLFTSVGFGMSSSRVHDVVFTWVESVTTSSFKVCLVENGVGSSGNVTINWMAYQGVQSGVTDGSVRLNDWTTGTECKQVLLSQTWMAMTEVPQTWNYHDFIRVDFPNTLVPSEADNDAFCQIVSFHEPYYAPPTIVVAPSHHYDSSNVNAIHPKDNSIAAWVEETTRTHFKTCVKDLVGLNDKHHPIEVDYMVFGDLDPCINKTCEYFGVCQAISAGVAQCVCVTQCPSYQDLVCASNGRTFDNMCALEREICQTQGNYSYYHPGSCQGFPFEKGTHHLSHVSAFAESHCEVVSLQPYEFYPDKPIHVQLTVNYINSSLPANVHDATVTWSEKVSPENFTVCITKTGRNDQLTNDVASVDWVAYQGSPSGAV</sequence>
<name>A0A913Y216_EXADI</name>
<evidence type="ECO:0000256" key="1">
    <source>
        <dbReference type="ARBA" id="ARBA00022690"/>
    </source>
</evidence>
<evidence type="ECO:0000313" key="6">
    <source>
        <dbReference type="Proteomes" id="UP000887567"/>
    </source>
</evidence>
<dbReference type="OMA" id="WIENATS"/>
<keyword evidence="6" id="KW-1185">Reference proteome</keyword>
<dbReference type="InterPro" id="IPR036058">
    <property type="entry name" value="Kazal_dom_sf"/>
</dbReference>
<proteinExistence type="predicted"/>
<reference evidence="5" key="1">
    <citation type="submission" date="2022-11" db="UniProtKB">
        <authorList>
            <consortium name="EnsemblMetazoa"/>
        </authorList>
    </citation>
    <scope>IDENTIFICATION</scope>
</reference>
<dbReference type="SMART" id="SM00280">
    <property type="entry name" value="KAZAL"/>
    <property type="match status" value="1"/>
</dbReference>
<accession>A0A913Y216</accession>